<gene>
    <name evidence="2" type="ORF">GLOTRDRAFT_113474</name>
</gene>
<feature type="region of interest" description="Disordered" evidence="1">
    <location>
        <begin position="680"/>
        <end position="772"/>
    </location>
</feature>
<dbReference type="RefSeq" id="XP_007861262.1">
    <property type="nucleotide sequence ID" value="XM_007863071.1"/>
</dbReference>
<feature type="compositionally biased region" description="Polar residues" evidence="1">
    <location>
        <begin position="570"/>
        <end position="583"/>
    </location>
</feature>
<dbReference type="KEGG" id="gtr:GLOTRDRAFT_113474"/>
<dbReference type="AlphaFoldDB" id="S7QNA4"/>
<dbReference type="HOGENOM" id="CLU_006241_1_0_1"/>
<feature type="compositionally biased region" description="Acidic residues" evidence="1">
    <location>
        <begin position="614"/>
        <end position="634"/>
    </location>
</feature>
<dbReference type="InterPro" id="IPR010770">
    <property type="entry name" value="Ecd"/>
</dbReference>
<feature type="compositionally biased region" description="Polar residues" evidence="1">
    <location>
        <begin position="461"/>
        <end position="473"/>
    </location>
</feature>
<sequence length="843" mass="94024">MVTTADIFNRPPAISEDTLQYVLYPLPGMTDRASVTTLATVMQSYAESLLPDFLWHRDPFELKVVADPEGDGWLLEGRMRVGDSVDDEWCVVWLLREISKKWDAVISVFDSDGEFLLIEAAEVLPSWVTPTNSENRVWIYNSHLHLIPLSHISAPSSKRHRRDYPRVRDDDDQVDEAEDDFINPSDAVKLVRDPSVPTTASPEVEETVWKRISGYPAAARQHVHVANAWLPVDIAKALAVSPALVQKPIETFYTRDAIQLRAAQRMSRFPPESSVLRPVKMTRTAYAQLIGQKFHPPKVFGRWREQEGTKEWRWRDIGMKIACGFEMLYQESKRKTDTMTSAEALNASAEARKEALRRNPEYVKYMENLASSGYFKGEQQGSQLWNELETKAADAFIAARREDDATRPSFAEIVSSAISQAREDDVQSAAGSEDSDDWLNIDAASFDDMLQNVAGGDSKPDQSQGDAMQIDQTESGELEEERIARKQAEKLEQLAKKVGEFVEGQGDLSGARFAEYDQELSDEHFSISDDESDNERDETSEEAKAARQAAMDKLVPGIDPSEYGQMPASYHSNSQRVAKTTIETDAVEERPANAPDSVRKPIRPPILPRNEYEGVVDSDDESDEGEDQEEEEEDRPQLVGDVEINMDEEEEEFIEFARQALGLSDEQWRDIIQDRKDRGAFIPASARNGNKSVPKTSTTGLSSSLPVGEDHSRQARSTKPGGNPNLDSFEAVMQAMDAELASKKSGGVPKPAKPDKGKGKAKGQDTALEDGMDIEEAMDAELRAAMERGEEEGEEGAEGEESIDYNLIKNFLESFKSQGGLSGPVSNLAGRLQQGWTMPRDEQ</sequence>
<feature type="compositionally biased region" description="Acidic residues" evidence="1">
    <location>
        <begin position="528"/>
        <end position="540"/>
    </location>
</feature>
<protein>
    <submittedName>
        <fullName evidence="2">SGT1-domain-containing protein</fullName>
    </submittedName>
</protein>
<evidence type="ECO:0000256" key="1">
    <source>
        <dbReference type="SAM" id="MobiDB-lite"/>
    </source>
</evidence>
<dbReference type="Proteomes" id="UP000030669">
    <property type="component" value="Unassembled WGS sequence"/>
</dbReference>
<proteinExistence type="predicted"/>
<evidence type="ECO:0000313" key="2">
    <source>
        <dbReference type="EMBL" id="EPQ60986.1"/>
    </source>
</evidence>
<dbReference type="STRING" id="670483.S7QNA4"/>
<dbReference type="OrthoDB" id="27237at2759"/>
<dbReference type="PANTHER" id="PTHR13060">
    <property type="entry name" value="SGT1 PROTEIN HSGT1 SUPPRESSOR OF GCR2"/>
    <property type="match status" value="1"/>
</dbReference>
<keyword evidence="3" id="KW-1185">Reference proteome</keyword>
<organism evidence="2 3">
    <name type="scientific">Gloeophyllum trabeum (strain ATCC 11539 / FP-39264 / Madison 617)</name>
    <name type="common">Brown rot fungus</name>
    <dbReference type="NCBI Taxonomy" id="670483"/>
    <lineage>
        <taxon>Eukaryota</taxon>
        <taxon>Fungi</taxon>
        <taxon>Dikarya</taxon>
        <taxon>Basidiomycota</taxon>
        <taxon>Agaricomycotina</taxon>
        <taxon>Agaricomycetes</taxon>
        <taxon>Gloeophyllales</taxon>
        <taxon>Gloeophyllaceae</taxon>
        <taxon>Gloeophyllum</taxon>
    </lineage>
</organism>
<dbReference type="eggNOG" id="KOG2406">
    <property type="taxonomic scope" value="Eukaryota"/>
</dbReference>
<reference evidence="2 3" key="1">
    <citation type="journal article" date="2012" name="Science">
        <title>The Paleozoic origin of enzymatic lignin decomposition reconstructed from 31 fungal genomes.</title>
        <authorList>
            <person name="Floudas D."/>
            <person name="Binder M."/>
            <person name="Riley R."/>
            <person name="Barry K."/>
            <person name="Blanchette R.A."/>
            <person name="Henrissat B."/>
            <person name="Martinez A.T."/>
            <person name="Otillar R."/>
            <person name="Spatafora J.W."/>
            <person name="Yadav J.S."/>
            <person name="Aerts A."/>
            <person name="Benoit I."/>
            <person name="Boyd A."/>
            <person name="Carlson A."/>
            <person name="Copeland A."/>
            <person name="Coutinho P.M."/>
            <person name="de Vries R.P."/>
            <person name="Ferreira P."/>
            <person name="Findley K."/>
            <person name="Foster B."/>
            <person name="Gaskell J."/>
            <person name="Glotzer D."/>
            <person name="Gorecki P."/>
            <person name="Heitman J."/>
            <person name="Hesse C."/>
            <person name="Hori C."/>
            <person name="Igarashi K."/>
            <person name="Jurgens J.A."/>
            <person name="Kallen N."/>
            <person name="Kersten P."/>
            <person name="Kohler A."/>
            <person name="Kuees U."/>
            <person name="Kumar T.K.A."/>
            <person name="Kuo A."/>
            <person name="LaButti K."/>
            <person name="Larrondo L.F."/>
            <person name="Lindquist E."/>
            <person name="Ling A."/>
            <person name="Lombard V."/>
            <person name="Lucas S."/>
            <person name="Lundell T."/>
            <person name="Martin R."/>
            <person name="McLaughlin D.J."/>
            <person name="Morgenstern I."/>
            <person name="Morin E."/>
            <person name="Murat C."/>
            <person name="Nagy L.G."/>
            <person name="Nolan M."/>
            <person name="Ohm R.A."/>
            <person name="Patyshakuliyeva A."/>
            <person name="Rokas A."/>
            <person name="Ruiz-Duenas F.J."/>
            <person name="Sabat G."/>
            <person name="Salamov A."/>
            <person name="Samejima M."/>
            <person name="Schmutz J."/>
            <person name="Slot J.C."/>
            <person name="St John F."/>
            <person name="Stenlid J."/>
            <person name="Sun H."/>
            <person name="Sun S."/>
            <person name="Syed K."/>
            <person name="Tsang A."/>
            <person name="Wiebenga A."/>
            <person name="Young D."/>
            <person name="Pisabarro A."/>
            <person name="Eastwood D.C."/>
            <person name="Martin F."/>
            <person name="Cullen D."/>
            <person name="Grigoriev I.V."/>
            <person name="Hibbett D.S."/>
        </authorList>
    </citation>
    <scope>NUCLEOTIDE SEQUENCE [LARGE SCALE GENOMIC DNA]</scope>
    <source>
        <strain evidence="2 3">ATCC 11539</strain>
    </source>
</reference>
<feature type="region of interest" description="Disordered" evidence="1">
    <location>
        <begin position="818"/>
        <end position="843"/>
    </location>
</feature>
<feature type="compositionally biased region" description="Polar residues" evidence="1">
    <location>
        <begin position="687"/>
        <end position="705"/>
    </location>
</feature>
<feature type="region of interest" description="Disordered" evidence="1">
    <location>
        <begin position="451"/>
        <end position="480"/>
    </location>
</feature>
<dbReference type="Pfam" id="PF07093">
    <property type="entry name" value="SGT1"/>
    <property type="match status" value="1"/>
</dbReference>
<dbReference type="GeneID" id="19299735"/>
<name>S7QNA4_GLOTA</name>
<dbReference type="PANTHER" id="PTHR13060:SF0">
    <property type="entry name" value="PROTEIN ECDYSONELESS HOMOLOG"/>
    <property type="match status" value="1"/>
</dbReference>
<feature type="region of interest" description="Disordered" evidence="1">
    <location>
        <begin position="506"/>
        <end position="642"/>
    </location>
</feature>
<evidence type="ECO:0000313" key="3">
    <source>
        <dbReference type="Proteomes" id="UP000030669"/>
    </source>
</evidence>
<dbReference type="EMBL" id="KB469296">
    <property type="protein sequence ID" value="EPQ60986.1"/>
    <property type="molecule type" value="Genomic_DNA"/>
</dbReference>
<accession>S7QNA4</accession>
<dbReference type="OMA" id="AHKMSRF"/>
<dbReference type="GO" id="GO:0005634">
    <property type="term" value="C:nucleus"/>
    <property type="evidence" value="ECO:0007669"/>
    <property type="project" value="TreeGrafter"/>
</dbReference>